<proteinExistence type="predicted"/>
<evidence type="ECO:0008006" key="5">
    <source>
        <dbReference type="Google" id="ProtNLM"/>
    </source>
</evidence>
<feature type="region of interest" description="Disordered" evidence="1">
    <location>
        <begin position="196"/>
        <end position="216"/>
    </location>
</feature>
<feature type="chain" id="PRO_5045787902" description="Neutral metalloproteinase" evidence="2">
    <location>
        <begin position="32"/>
        <end position="572"/>
    </location>
</feature>
<name>A0ABQ5R5Y0_9ACTN</name>
<accession>A0ABQ5R5Y0</accession>
<dbReference type="EMBL" id="BSDI01000042">
    <property type="protein sequence ID" value="GLI01287.1"/>
    <property type="molecule type" value="Genomic_DNA"/>
</dbReference>
<comment type="caution">
    <text evidence="3">The sequence shown here is derived from an EMBL/GenBank/DDBJ whole genome shotgun (WGS) entry which is preliminary data.</text>
</comment>
<sequence length="572" mass="60490">MTKKVRIARATVASTVLALAAIGLSGAPAQARTPADACVLNPSGSQSSLNEARSCFSVDAKMSRALAVKERATLTFTVTAAVTRAGVKVSAELPPNLRWVTRPAGTSQSSRLSRAPHRRGELQVADLTRSFTDGQTATYSGVVEAIAAGPAEISVTASADPSQARQTATDHVFLTVGATPAASRFGIAVNQNAGTTPYRGATPQPLVTSTNRKQPAVATLRPAAQVGRLGAASPGGTACATGTWNYTDKNGVGRPAISWRVEAWDRDSSGGDDLLASGLTGFSGEYNLCFDNTDGTSAGQDVYIRFTADNGNWRVQTRDGWIYNYVSGVDGEVLDNTTADFGWLQPGDPTHMRGAAAFAATQVTWNNVPGACWDMVGPCRAVVILWQPDSNDGTYYSLAGNDVHLAAVDPDSGITVSHEVTHSIMDDVYEDNFPSAPNCNPHNIIKVSSTGCAWTEGFAEWVPAMVFNDPFFRWPNGSSLNLESPTWGSSGWDNGPTVEGRVAGALIDLSDTNNEGTDRVGEGISNIWTTFQNHRSATFAQFWSHRGSDGFDVGNNALGSLFQSTIDFGFTG</sequence>
<reference evidence="3" key="1">
    <citation type="submission" date="2022-12" db="EMBL/GenBank/DDBJ databases">
        <title>New Phytohabitans aurantiacus sp. RD004123 nov., an actinomycete isolated from soil.</title>
        <authorList>
            <person name="Triningsih D.W."/>
            <person name="Harunari E."/>
            <person name="Igarashi Y."/>
        </authorList>
    </citation>
    <scope>NUCLEOTIDE SEQUENCE</scope>
    <source>
        <strain evidence="3">RD004123</strain>
    </source>
</reference>
<feature type="signal peptide" evidence="2">
    <location>
        <begin position="1"/>
        <end position="31"/>
    </location>
</feature>
<organism evidence="3 4">
    <name type="scientific">Phytohabitans aurantiacus</name>
    <dbReference type="NCBI Taxonomy" id="3016789"/>
    <lineage>
        <taxon>Bacteria</taxon>
        <taxon>Bacillati</taxon>
        <taxon>Actinomycetota</taxon>
        <taxon>Actinomycetes</taxon>
        <taxon>Micromonosporales</taxon>
        <taxon>Micromonosporaceae</taxon>
    </lineage>
</organism>
<evidence type="ECO:0000256" key="2">
    <source>
        <dbReference type="SAM" id="SignalP"/>
    </source>
</evidence>
<evidence type="ECO:0000313" key="3">
    <source>
        <dbReference type="EMBL" id="GLI01287.1"/>
    </source>
</evidence>
<evidence type="ECO:0000256" key="1">
    <source>
        <dbReference type="SAM" id="MobiDB-lite"/>
    </source>
</evidence>
<keyword evidence="2" id="KW-0732">Signal</keyword>
<feature type="region of interest" description="Disordered" evidence="1">
    <location>
        <begin position="100"/>
        <end position="119"/>
    </location>
</feature>
<keyword evidence="4" id="KW-1185">Reference proteome</keyword>
<evidence type="ECO:0000313" key="4">
    <source>
        <dbReference type="Proteomes" id="UP001144280"/>
    </source>
</evidence>
<protein>
    <recommendedName>
        <fullName evidence="5">Neutral metalloproteinase</fullName>
    </recommendedName>
</protein>
<gene>
    <name evidence="3" type="ORF">Pa4123_65630</name>
</gene>
<dbReference type="RefSeq" id="WP_281902194.1">
    <property type="nucleotide sequence ID" value="NZ_BSDI01000042.1"/>
</dbReference>
<dbReference type="Proteomes" id="UP001144280">
    <property type="component" value="Unassembled WGS sequence"/>
</dbReference>